<dbReference type="GO" id="GO:0030288">
    <property type="term" value="C:outer membrane-bounded periplasmic space"/>
    <property type="evidence" value="ECO:0007669"/>
    <property type="project" value="TreeGrafter"/>
</dbReference>
<sequence>MKKWTYQSLSGRQSLIATFVTGALLAGAAMPAAAETTLYVGMNGGTMQKMYEQYVFPPFEKANNVKIMVIPGTSSDVLAKVRASKENPQMNLMFLDDGLMYRAIKMGLCTQTHLDQDIDQQIYKSAHIKGDMATAVSIGLTGIGYNTKMFKENGWAAPTSWNDLADPKYKGKLIFQSLPSSTFGLHAFLMFNRLHNGTEDNVNPGFKAWPDTVGKDVKVYIAGSSKLSEMVQTNEAGIFPITPTLVSAWKAKGVDVAYANPKEGSVTLFYTQCVVNNSKNQELTQKLTNWVLSEKAQALALKHAAYIPVNSKVKGTGIEKQELEKSAEYMKTAVTLDWDKINHNRPTWNKRWNREVE</sequence>
<dbReference type="GO" id="GO:0015888">
    <property type="term" value="P:thiamine transport"/>
    <property type="evidence" value="ECO:0007669"/>
    <property type="project" value="TreeGrafter"/>
</dbReference>
<gene>
    <name evidence="3" type="ORF">F9817_02220</name>
</gene>
<dbReference type="InterPro" id="IPR001188">
    <property type="entry name" value="Sperm_putr-bd"/>
</dbReference>
<dbReference type="GO" id="GO:0030976">
    <property type="term" value="F:thiamine pyrophosphate binding"/>
    <property type="evidence" value="ECO:0007669"/>
    <property type="project" value="TreeGrafter"/>
</dbReference>
<dbReference type="Proteomes" id="UP000462621">
    <property type="component" value="Unassembled WGS sequence"/>
</dbReference>
<dbReference type="CDD" id="cd13589">
    <property type="entry name" value="PBP2_polyamine_RpCGA009"/>
    <property type="match status" value="1"/>
</dbReference>
<dbReference type="PRINTS" id="PR00909">
    <property type="entry name" value="SPERMDNBNDNG"/>
</dbReference>
<organism evidence="3 4">
    <name type="scientific">Vibrio eleionomae</name>
    <dbReference type="NCBI Taxonomy" id="2653505"/>
    <lineage>
        <taxon>Bacteria</taxon>
        <taxon>Pseudomonadati</taxon>
        <taxon>Pseudomonadota</taxon>
        <taxon>Gammaproteobacteria</taxon>
        <taxon>Vibrionales</taxon>
        <taxon>Vibrionaceae</taxon>
        <taxon>Vibrio</taxon>
    </lineage>
</organism>
<dbReference type="AlphaFoldDB" id="A0A7X4RTF7"/>
<feature type="chain" id="PRO_5030780313" evidence="2">
    <location>
        <begin position="29"/>
        <end position="357"/>
    </location>
</feature>
<dbReference type="GO" id="GO:0015846">
    <property type="term" value="P:polyamine transport"/>
    <property type="evidence" value="ECO:0007669"/>
    <property type="project" value="InterPro"/>
</dbReference>
<comment type="caution">
    <text evidence="3">The sequence shown here is derived from an EMBL/GenBank/DDBJ whole genome shotgun (WGS) entry which is preliminary data.</text>
</comment>
<proteinExistence type="predicted"/>
<dbReference type="RefSeq" id="WP_161153328.1">
    <property type="nucleotide sequence ID" value="NZ_WEKT01000002.1"/>
</dbReference>
<evidence type="ECO:0000256" key="1">
    <source>
        <dbReference type="ARBA" id="ARBA00022729"/>
    </source>
</evidence>
<evidence type="ECO:0000313" key="3">
    <source>
        <dbReference type="EMBL" id="MZI92019.1"/>
    </source>
</evidence>
<accession>A0A7X4RTF7</accession>
<dbReference type="Gene3D" id="3.40.190.10">
    <property type="entry name" value="Periplasmic binding protein-like II"/>
    <property type="match status" value="2"/>
</dbReference>
<name>A0A7X4RTF7_9VIBR</name>
<dbReference type="GO" id="GO:0030975">
    <property type="term" value="F:thiamine binding"/>
    <property type="evidence" value="ECO:0007669"/>
    <property type="project" value="TreeGrafter"/>
</dbReference>
<evidence type="ECO:0000313" key="4">
    <source>
        <dbReference type="Proteomes" id="UP000462621"/>
    </source>
</evidence>
<feature type="signal peptide" evidence="2">
    <location>
        <begin position="1"/>
        <end position="28"/>
    </location>
</feature>
<keyword evidence="1 2" id="KW-0732">Signal</keyword>
<dbReference type="SUPFAM" id="SSF53850">
    <property type="entry name" value="Periplasmic binding protein-like II"/>
    <property type="match status" value="1"/>
</dbReference>
<dbReference type="InterPro" id="IPR006059">
    <property type="entry name" value="SBP"/>
</dbReference>
<keyword evidence="4" id="KW-1185">Reference proteome</keyword>
<dbReference type="GO" id="GO:0019808">
    <property type="term" value="F:polyamine binding"/>
    <property type="evidence" value="ECO:0007669"/>
    <property type="project" value="InterPro"/>
</dbReference>
<reference evidence="3 4" key="1">
    <citation type="submission" date="2019-10" db="EMBL/GenBank/DDBJ databases">
        <title>Vibrio sp. nov. isolated from a shrimp pond.</title>
        <authorList>
            <person name="Gomez-Gil B."/>
            <person name="Enciso-Ibarra J."/>
            <person name="Enciso-Ibarra K."/>
            <person name="Bolan-Mejia C."/>
        </authorList>
    </citation>
    <scope>NUCLEOTIDE SEQUENCE [LARGE SCALE GENOMIC DNA]</scope>
    <source>
        <strain evidence="3 4">CAIM 722</strain>
    </source>
</reference>
<evidence type="ECO:0000256" key="2">
    <source>
        <dbReference type="SAM" id="SignalP"/>
    </source>
</evidence>
<protein>
    <submittedName>
        <fullName evidence="3">Extracellular solute-binding protein</fullName>
    </submittedName>
</protein>
<dbReference type="EMBL" id="WEKT01000002">
    <property type="protein sequence ID" value="MZI92019.1"/>
    <property type="molecule type" value="Genomic_DNA"/>
</dbReference>
<dbReference type="PANTHER" id="PTHR30006:SF2">
    <property type="entry name" value="ABC TRANSPORTER SUBSTRATE-BINDING PROTEIN"/>
    <property type="match status" value="1"/>
</dbReference>
<dbReference type="Pfam" id="PF13416">
    <property type="entry name" value="SBP_bac_8"/>
    <property type="match status" value="1"/>
</dbReference>
<dbReference type="PANTHER" id="PTHR30006">
    <property type="entry name" value="THIAMINE-BINDING PERIPLASMIC PROTEIN-RELATED"/>
    <property type="match status" value="1"/>
</dbReference>